<evidence type="ECO:0000313" key="3">
    <source>
        <dbReference type="Proteomes" id="UP000516173"/>
    </source>
</evidence>
<feature type="transmembrane region" description="Helical" evidence="1">
    <location>
        <begin position="48"/>
        <end position="65"/>
    </location>
</feature>
<dbReference type="RefSeq" id="WP_197986979.1">
    <property type="nucleotide sequence ID" value="NZ_AP023396.1"/>
</dbReference>
<accession>A0A7G1KJZ5</accession>
<dbReference type="PANTHER" id="PTHR36974:SF1">
    <property type="entry name" value="DOXX FAMILY MEMBRANE PROTEIN"/>
    <property type="match status" value="1"/>
</dbReference>
<evidence type="ECO:0000313" key="2">
    <source>
        <dbReference type="EMBL" id="BCK53694.1"/>
    </source>
</evidence>
<dbReference type="AlphaFoldDB" id="A0A7G1KJZ5"/>
<keyword evidence="1" id="KW-0812">Transmembrane</keyword>
<dbReference type="GeneID" id="80346057"/>
<evidence type="ECO:0008006" key="4">
    <source>
        <dbReference type="Google" id="ProtNLM"/>
    </source>
</evidence>
<organism evidence="2 3">
    <name type="scientific">Nocardia wallacei</name>
    <dbReference type="NCBI Taxonomy" id="480035"/>
    <lineage>
        <taxon>Bacteria</taxon>
        <taxon>Bacillati</taxon>
        <taxon>Actinomycetota</taxon>
        <taxon>Actinomycetes</taxon>
        <taxon>Mycobacteriales</taxon>
        <taxon>Nocardiaceae</taxon>
        <taxon>Nocardia</taxon>
    </lineage>
</organism>
<keyword evidence="1" id="KW-0472">Membrane</keyword>
<evidence type="ECO:0000256" key="1">
    <source>
        <dbReference type="SAM" id="Phobius"/>
    </source>
</evidence>
<dbReference type="Proteomes" id="UP000516173">
    <property type="component" value="Chromosome"/>
</dbReference>
<gene>
    <name evidence="2" type="ORF">NWFMUON74_14660</name>
</gene>
<sequence length="130" mass="14110">MTTDSPARPRRAQLMAAALFGMGTLHFVVPKPFDSIVPPALPGKARTYTYWSGVAEIGVATALAVPRTRRLGGLLAMVLFIAVYPANVQMAVDSVRNPKAPTAFKAISLLRLPLQVPMVRQAWKVRREAA</sequence>
<proteinExistence type="predicted"/>
<protein>
    <recommendedName>
        <fullName evidence="4">Membrane protein, DoxX family</fullName>
    </recommendedName>
</protein>
<dbReference type="PANTHER" id="PTHR36974">
    <property type="entry name" value="MEMBRANE PROTEIN-RELATED"/>
    <property type="match status" value="1"/>
</dbReference>
<keyword evidence="1" id="KW-1133">Transmembrane helix</keyword>
<dbReference type="KEGG" id="nwl:NWFMUON74_14660"/>
<reference evidence="2 3" key="1">
    <citation type="submission" date="2020-08" db="EMBL/GenBank/DDBJ databases">
        <title>Genome Sequencing of Nocardia wallacei strain FMUON74 and assembly.</title>
        <authorList>
            <person name="Toyokawa M."/>
            <person name="Uesaka K."/>
        </authorList>
    </citation>
    <scope>NUCLEOTIDE SEQUENCE [LARGE SCALE GENOMIC DNA]</scope>
    <source>
        <strain evidence="2 3">FMUON74</strain>
    </source>
</reference>
<keyword evidence="3" id="KW-1185">Reference proteome</keyword>
<dbReference type="EMBL" id="AP023396">
    <property type="protein sequence ID" value="BCK53694.1"/>
    <property type="molecule type" value="Genomic_DNA"/>
</dbReference>
<name>A0A7G1KJZ5_9NOCA</name>
<feature type="transmembrane region" description="Helical" evidence="1">
    <location>
        <begin position="72"/>
        <end position="92"/>
    </location>
</feature>
<feature type="transmembrane region" description="Helical" evidence="1">
    <location>
        <begin position="12"/>
        <end position="28"/>
    </location>
</feature>